<dbReference type="Gene3D" id="2.70.130.10">
    <property type="entry name" value="Mannose-6-phosphate receptor binding domain"/>
    <property type="match status" value="1"/>
</dbReference>
<protein>
    <recommendedName>
        <fullName evidence="12">MRH domain-containing protein</fullName>
    </recommendedName>
</protein>
<evidence type="ECO:0000256" key="2">
    <source>
        <dbReference type="ARBA" id="ARBA00022448"/>
    </source>
</evidence>
<dbReference type="InterPro" id="IPR000296">
    <property type="entry name" value="Man-6-P_rcpt_cation_dep"/>
</dbReference>
<evidence type="ECO:0000256" key="11">
    <source>
        <dbReference type="SAM" id="SignalP"/>
    </source>
</evidence>
<evidence type="ECO:0000259" key="12">
    <source>
        <dbReference type="PROSITE" id="PS51914"/>
    </source>
</evidence>
<dbReference type="OMA" id="NYIYHFR"/>
<sequence length="268" mass="29618">MSSFRMIVVGLFLVFTVAPSASSGYTNPCQSQQYGQRLKSLSNIVFKGEDKNYKFDIRICHDVDKYAGAAIVQFDKKDSKNYTIGKTANLTVKAGSNWMLLTYGDGDAYKSHCNKRPRKGLIMLTCAAGTSSTVKVLEEYRETTPVTNDCYYLFEIATGASCGNDNGPPLPLSPGSIFVIVVIALLAGFLVLGILLKCLLYGARGKEAVPCYDLWTTFFTLQADGCDYMCRCKKSFTSTGDWENRDNDYSPELFQDKKSSADDRLLSP</sequence>
<dbReference type="Pfam" id="PF02157">
    <property type="entry name" value="Man-6-P_recep"/>
    <property type="match status" value="1"/>
</dbReference>
<dbReference type="PhylomeDB" id="B3S052"/>
<dbReference type="PANTHER" id="PTHR15071">
    <property type="entry name" value="MANNOSE-6-PHOSPHATE RECEPTOR FAMILY MEMBER"/>
    <property type="match status" value="1"/>
</dbReference>
<keyword evidence="3 10" id="KW-0812">Transmembrane</keyword>
<dbReference type="OrthoDB" id="29460at2759"/>
<dbReference type="GO" id="GO:0019904">
    <property type="term" value="F:protein domain specific binding"/>
    <property type="evidence" value="ECO:0007669"/>
    <property type="project" value="InterPro"/>
</dbReference>
<accession>B3S052</accession>
<evidence type="ECO:0000256" key="9">
    <source>
        <dbReference type="SAM" id="MobiDB-lite"/>
    </source>
</evidence>
<evidence type="ECO:0000313" key="14">
    <source>
        <dbReference type="Proteomes" id="UP000009022"/>
    </source>
</evidence>
<keyword evidence="6 10" id="KW-0472">Membrane</keyword>
<dbReference type="GO" id="GO:0006622">
    <property type="term" value="P:protein targeting to lysosome"/>
    <property type="evidence" value="ECO:0000318"/>
    <property type="project" value="GO_Central"/>
</dbReference>
<keyword evidence="5 10" id="KW-1133">Transmembrane helix</keyword>
<dbReference type="PROSITE" id="PS51914">
    <property type="entry name" value="MRH"/>
    <property type="match status" value="1"/>
</dbReference>
<dbReference type="PRINTS" id="PR00715">
    <property type="entry name" value="MAN6PRECEPTR"/>
</dbReference>
<feature type="region of interest" description="Disordered" evidence="9">
    <location>
        <begin position="243"/>
        <end position="268"/>
    </location>
</feature>
<dbReference type="eggNOG" id="ENOG502QTJ5">
    <property type="taxonomic scope" value="Eukaryota"/>
</dbReference>
<feature type="transmembrane region" description="Helical" evidence="10">
    <location>
        <begin position="177"/>
        <end position="196"/>
    </location>
</feature>
<dbReference type="InParanoid" id="B3S052"/>
<evidence type="ECO:0000256" key="10">
    <source>
        <dbReference type="SAM" id="Phobius"/>
    </source>
</evidence>
<dbReference type="GO" id="GO:0005768">
    <property type="term" value="C:endosome"/>
    <property type="evidence" value="ECO:0007669"/>
    <property type="project" value="InterPro"/>
</dbReference>
<dbReference type="InterPro" id="IPR009011">
    <property type="entry name" value="Man6P_isomerase_rcpt-bd_dom_sf"/>
</dbReference>
<keyword evidence="7" id="KW-1015">Disulfide bond</keyword>
<dbReference type="EMBL" id="DS985246">
    <property type="protein sequence ID" value="EDV23944.1"/>
    <property type="molecule type" value="Genomic_DNA"/>
</dbReference>
<dbReference type="GeneID" id="6755070"/>
<reference evidence="13 14" key="1">
    <citation type="journal article" date="2008" name="Nature">
        <title>The Trichoplax genome and the nature of placozoans.</title>
        <authorList>
            <person name="Srivastava M."/>
            <person name="Begovic E."/>
            <person name="Chapman J."/>
            <person name="Putnam N.H."/>
            <person name="Hellsten U."/>
            <person name="Kawashima T."/>
            <person name="Kuo A."/>
            <person name="Mitros T."/>
            <person name="Salamov A."/>
            <person name="Carpenter M.L."/>
            <person name="Signorovitch A.Y."/>
            <person name="Moreno M.A."/>
            <person name="Kamm K."/>
            <person name="Grimwood J."/>
            <person name="Schmutz J."/>
            <person name="Shapiro H."/>
            <person name="Grigoriev I.V."/>
            <person name="Buss L.W."/>
            <person name="Schierwater B."/>
            <person name="Dellaporta S.L."/>
            <person name="Rokhsar D.S."/>
        </authorList>
    </citation>
    <scope>NUCLEOTIDE SEQUENCE [LARGE SCALE GENOMIC DNA]</scope>
    <source>
        <strain evidence="13 14">Grell-BS-1999</strain>
    </source>
</reference>
<feature type="signal peptide" evidence="11">
    <location>
        <begin position="1"/>
        <end position="23"/>
    </location>
</feature>
<dbReference type="HOGENOM" id="CLU_058440_0_0_1"/>
<dbReference type="SUPFAM" id="SSF50911">
    <property type="entry name" value="Mannose 6-phosphate receptor domain"/>
    <property type="match status" value="1"/>
</dbReference>
<evidence type="ECO:0000256" key="5">
    <source>
        <dbReference type="ARBA" id="ARBA00022989"/>
    </source>
</evidence>
<keyword evidence="8" id="KW-0325">Glycoprotein</keyword>
<dbReference type="STRING" id="10228.B3S052"/>
<gene>
    <name evidence="13" type="ORF">TRIADDRAFT_64035</name>
</gene>
<dbReference type="PANTHER" id="PTHR15071:SF29">
    <property type="entry name" value="CATION-DEPENDENT MANNOSE-6-PHOSPHATE RECEPTOR"/>
    <property type="match status" value="1"/>
</dbReference>
<evidence type="ECO:0000256" key="7">
    <source>
        <dbReference type="ARBA" id="ARBA00023157"/>
    </source>
</evidence>
<evidence type="ECO:0000256" key="1">
    <source>
        <dbReference type="ARBA" id="ARBA00004308"/>
    </source>
</evidence>
<dbReference type="RefSeq" id="XP_002113470.1">
    <property type="nucleotide sequence ID" value="XM_002113434.1"/>
</dbReference>
<dbReference type="InterPro" id="IPR044865">
    <property type="entry name" value="MRH_dom"/>
</dbReference>
<dbReference type="InterPro" id="IPR028927">
    <property type="entry name" value="Man-6-P_rcpt"/>
</dbReference>
<keyword evidence="4 11" id="KW-0732">Signal</keyword>
<proteinExistence type="predicted"/>
<evidence type="ECO:0000256" key="6">
    <source>
        <dbReference type="ARBA" id="ARBA00023136"/>
    </source>
</evidence>
<keyword evidence="14" id="KW-1185">Reference proteome</keyword>
<feature type="chain" id="PRO_5002797117" description="MRH domain-containing protein" evidence="11">
    <location>
        <begin position="24"/>
        <end position="268"/>
    </location>
</feature>
<dbReference type="FunCoup" id="B3S052">
    <property type="interactions" value="1478"/>
</dbReference>
<evidence type="ECO:0000256" key="3">
    <source>
        <dbReference type="ARBA" id="ARBA00022692"/>
    </source>
</evidence>
<keyword evidence="2" id="KW-0813">Transport</keyword>
<dbReference type="Proteomes" id="UP000009022">
    <property type="component" value="Unassembled WGS sequence"/>
</dbReference>
<evidence type="ECO:0000313" key="13">
    <source>
        <dbReference type="EMBL" id="EDV23944.1"/>
    </source>
</evidence>
<dbReference type="CTD" id="6755070"/>
<comment type="subcellular location">
    <subcellularLocation>
        <location evidence="1">Endomembrane system</location>
    </subcellularLocation>
</comment>
<name>B3S052_TRIAD</name>
<organism evidence="13 14">
    <name type="scientific">Trichoplax adhaerens</name>
    <name type="common">Trichoplax reptans</name>
    <dbReference type="NCBI Taxonomy" id="10228"/>
    <lineage>
        <taxon>Eukaryota</taxon>
        <taxon>Metazoa</taxon>
        <taxon>Placozoa</taxon>
        <taxon>Uniplacotomia</taxon>
        <taxon>Trichoplacea</taxon>
        <taxon>Trichoplacidae</taxon>
        <taxon>Trichoplax</taxon>
    </lineage>
</organism>
<dbReference type="GO" id="GO:0005802">
    <property type="term" value="C:trans-Golgi network"/>
    <property type="evidence" value="ECO:0000318"/>
    <property type="project" value="GO_Central"/>
</dbReference>
<dbReference type="KEGG" id="tad:TRIADDRAFT_64035"/>
<evidence type="ECO:0000256" key="4">
    <source>
        <dbReference type="ARBA" id="ARBA00022729"/>
    </source>
</evidence>
<evidence type="ECO:0000256" key="8">
    <source>
        <dbReference type="ARBA" id="ARBA00023180"/>
    </source>
</evidence>
<dbReference type="AlphaFoldDB" id="B3S052"/>
<feature type="domain" description="MRH" evidence="12">
    <location>
        <begin position="27"/>
        <end position="164"/>
    </location>
</feature>